<evidence type="ECO:0000313" key="2">
    <source>
        <dbReference type="Proteomes" id="UP001150830"/>
    </source>
</evidence>
<dbReference type="AlphaFoldDB" id="A0A9X3EFH1"/>
<comment type="caution">
    <text evidence="1">The sequence shown here is derived from an EMBL/GenBank/DDBJ whole genome shotgun (WGS) entry which is preliminary data.</text>
</comment>
<keyword evidence="2" id="KW-1185">Reference proteome</keyword>
<dbReference type="Proteomes" id="UP001150830">
    <property type="component" value="Unassembled WGS sequence"/>
</dbReference>
<organism evidence="1 2">
    <name type="scientific">Parathalassolituus penaei</name>
    <dbReference type="NCBI Taxonomy" id="2997323"/>
    <lineage>
        <taxon>Bacteria</taxon>
        <taxon>Pseudomonadati</taxon>
        <taxon>Pseudomonadota</taxon>
        <taxon>Gammaproteobacteria</taxon>
        <taxon>Oceanospirillales</taxon>
        <taxon>Oceanospirillaceae</taxon>
        <taxon>Parathalassolituus</taxon>
    </lineage>
</organism>
<dbReference type="PROSITE" id="PS51257">
    <property type="entry name" value="PROKAR_LIPOPROTEIN"/>
    <property type="match status" value="1"/>
</dbReference>
<accession>A0A9X3EFH1</accession>
<dbReference type="EMBL" id="JAPNOA010000039">
    <property type="protein sequence ID" value="MCY0966285.1"/>
    <property type="molecule type" value="Genomic_DNA"/>
</dbReference>
<protein>
    <submittedName>
        <fullName evidence="1">Uncharacterized protein</fullName>
    </submittedName>
</protein>
<name>A0A9X3EFH1_9GAMM</name>
<sequence>MNKIAILLFGAISLLGCGESNESDNSSIKNSAVSLNTALPRVVTGTVDIIDSGVGDSDYADWAIGTITVGDEDISITFDASVLEQAGIDLDFNFSDPATIELGEPEGQDGDLTYPVKKIM</sequence>
<dbReference type="RefSeq" id="WP_283174493.1">
    <property type="nucleotide sequence ID" value="NZ_JAPNOA010000039.1"/>
</dbReference>
<gene>
    <name evidence="1" type="ORF">OUO13_13905</name>
</gene>
<reference evidence="1" key="1">
    <citation type="submission" date="2022-11" db="EMBL/GenBank/DDBJ databases">
        <title>Parathalassolutuus dongxingensis gen. nov., sp. nov., a novel member of family Oceanospirillaceae isolated from a coastal shrimp pond in Guangxi, China.</title>
        <authorList>
            <person name="Chen H."/>
        </authorList>
    </citation>
    <scope>NUCLEOTIDE SEQUENCE</scope>
    <source>
        <strain evidence="1">G-43</strain>
    </source>
</reference>
<proteinExistence type="predicted"/>
<evidence type="ECO:0000313" key="1">
    <source>
        <dbReference type="EMBL" id="MCY0966285.1"/>
    </source>
</evidence>